<evidence type="ECO:0000313" key="2">
    <source>
        <dbReference type="EMBL" id="GMM35206.1"/>
    </source>
</evidence>
<name>A0AAV5QKU9_9ASCO</name>
<keyword evidence="3" id="KW-1185">Reference proteome</keyword>
<dbReference type="AlphaFoldDB" id="A0AAV5QKU9"/>
<comment type="caution">
    <text evidence="2">The sequence shown here is derived from an EMBL/GenBank/DDBJ whole genome shotgun (WGS) entry which is preliminary data.</text>
</comment>
<keyword evidence="1" id="KW-1133">Transmembrane helix</keyword>
<sequence>MSSEKSSTKSSTIDVVPYDSLTPDSAKESLLNNILLWLIIILCLWNLYAIINIRKELRIVNDSLMKVWQESHPNDDWGMLQDASQIDLLDKLENWIQGFIWQMR</sequence>
<dbReference type="Proteomes" id="UP001360560">
    <property type="component" value="Unassembled WGS sequence"/>
</dbReference>
<dbReference type="EMBL" id="BTFZ01000004">
    <property type="protein sequence ID" value="GMM35206.1"/>
    <property type="molecule type" value="Genomic_DNA"/>
</dbReference>
<keyword evidence="1" id="KW-0812">Transmembrane</keyword>
<organism evidence="2 3">
    <name type="scientific">Saccharomycopsis crataegensis</name>
    <dbReference type="NCBI Taxonomy" id="43959"/>
    <lineage>
        <taxon>Eukaryota</taxon>
        <taxon>Fungi</taxon>
        <taxon>Dikarya</taxon>
        <taxon>Ascomycota</taxon>
        <taxon>Saccharomycotina</taxon>
        <taxon>Saccharomycetes</taxon>
        <taxon>Saccharomycopsidaceae</taxon>
        <taxon>Saccharomycopsis</taxon>
    </lineage>
</organism>
<gene>
    <name evidence="2" type="ORF">DASC09_025310</name>
</gene>
<dbReference type="GeneID" id="90073185"/>
<reference evidence="2 3" key="1">
    <citation type="journal article" date="2023" name="Elife">
        <title>Identification of key yeast species and microbe-microbe interactions impacting larval growth of Drosophila in the wild.</title>
        <authorList>
            <person name="Mure A."/>
            <person name="Sugiura Y."/>
            <person name="Maeda R."/>
            <person name="Honda K."/>
            <person name="Sakurai N."/>
            <person name="Takahashi Y."/>
            <person name="Watada M."/>
            <person name="Katoh T."/>
            <person name="Gotoh A."/>
            <person name="Gotoh Y."/>
            <person name="Taniguchi I."/>
            <person name="Nakamura K."/>
            <person name="Hayashi T."/>
            <person name="Katayama T."/>
            <person name="Uemura T."/>
            <person name="Hattori Y."/>
        </authorList>
    </citation>
    <scope>NUCLEOTIDE SEQUENCE [LARGE SCALE GENOMIC DNA]</scope>
    <source>
        <strain evidence="2 3">SC-9</strain>
    </source>
</reference>
<dbReference type="RefSeq" id="XP_064852206.1">
    <property type="nucleotide sequence ID" value="XM_064996134.1"/>
</dbReference>
<proteinExistence type="predicted"/>
<evidence type="ECO:0000313" key="3">
    <source>
        <dbReference type="Proteomes" id="UP001360560"/>
    </source>
</evidence>
<accession>A0AAV5QKU9</accession>
<protein>
    <submittedName>
        <fullName evidence="2">Uncharacterized protein</fullName>
    </submittedName>
</protein>
<feature type="transmembrane region" description="Helical" evidence="1">
    <location>
        <begin position="34"/>
        <end position="51"/>
    </location>
</feature>
<evidence type="ECO:0000256" key="1">
    <source>
        <dbReference type="SAM" id="Phobius"/>
    </source>
</evidence>
<keyword evidence="1" id="KW-0472">Membrane</keyword>